<keyword evidence="3" id="KW-0732">Signal</keyword>
<evidence type="ECO:0000256" key="6">
    <source>
        <dbReference type="SAM" id="Phobius"/>
    </source>
</evidence>
<feature type="region of interest" description="Disordered" evidence="5">
    <location>
        <begin position="1"/>
        <end position="56"/>
    </location>
</feature>
<keyword evidence="6" id="KW-0812">Transmembrane</keyword>
<dbReference type="HOGENOM" id="CLU_2547662_0_0_11"/>
<dbReference type="Proteomes" id="UP000009888">
    <property type="component" value="Unassembled WGS sequence"/>
</dbReference>
<evidence type="ECO:0000256" key="1">
    <source>
        <dbReference type="ARBA" id="ARBA00022512"/>
    </source>
</evidence>
<evidence type="ECO:0000256" key="2">
    <source>
        <dbReference type="ARBA" id="ARBA00022525"/>
    </source>
</evidence>
<protein>
    <submittedName>
        <fullName evidence="8">LPXTG-domain-containing protein cell wall anchor domain</fullName>
    </submittedName>
</protein>
<dbReference type="InterPro" id="IPR019931">
    <property type="entry name" value="LPXTG_anchor"/>
</dbReference>
<keyword evidence="1" id="KW-0134">Cell wall</keyword>
<feature type="compositionally biased region" description="Basic and acidic residues" evidence="5">
    <location>
        <begin position="11"/>
        <end position="22"/>
    </location>
</feature>
<proteinExistence type="predicted"/>
<name>K9EVQ9_9ACTO</name>
<dbReference type="RefSeq" id="WP_007001034.1">
    <property type="nucleotide sequence ID" value="NZ_JH992955.1"/>
</dbReference>
<evidence type="ECO:0000259" key="7">
    <source>
        <dbReference type="Pfam" id="PF00746"/>
    </source>
</evidence>
<feature type="transmembrane region" description="Helical" evidence="6">
    <location>
        <begin position="59"/>
        <end position="77"/>
    </location>
</feature>
<sequence length="82" mass="8192">GDGFNDGDEVTGAKDKDGKPSDPNDPNSVPNTGKKSEGKKPAPKTNAKQGKLPHTGADVAGLAGIAMILVAGGAVAIRRKDA</sequence>
<dbReference type="NCBIfam" id="NF033846">
    <property type="entry name" value="Rumino_NPXTG"/>
    <property type="match status" value="1"/>
</dbReference>
<feature type="non-terminal residue" evidence="8">
    <location>
        <position position="1"/>
    </location>
</feature>
<dbReference type="NCBIfam" id="TIGR01167">
    <property type="entry name" value="LPXTG_anchor"/>
    <property type="match status" value="1"/>
</dbReference>
<comment type="caution">
    <text evidence="8">The sequence shown here is derived from an EMBL/GenBank/DDBJ whole genome shotgun (WGS) entry which is preliminary data.</text>
</comment>
<evidence type="ECO:0000256" key="4">
    <source>
        <dbReference type="ARBA" id="ARBA00023088"/>
    </source>
</evidence>
<accession>K9EVQ9</accession>
<keyword evidence="6" id="KW-1133">Transmembrane helix</keyword>
<evidence type="ECO:0000256" key="5">
    <source>
        <dbReference type="SAM" id="MobiDB-lite"/>
    </source>
</evidence>
<keyword evidence="9" id="KW-1185">Reference proteome</keyword>
<dbReference type="AlphaFoldDB" id="K9EVQ9"/>
<evidence type="ECO:0000256" key="3">
    <source>
        <dbReference type="ARBA" id="ARBA00022729"/>
    </source>
</evidence>
<gene>
    <name evidence="8" type="ORF">HMPREF9233_00828</name>
</gene>
<dbReference type="EMBL" id="AGWL01000005">
    <property type="protein sequence ID" value="EKU95067.1"/>
    <property type="molecule type" value="Genomic_DNA"/>
</dbReference>
<keyword evidence="6" id="KW-0472">Membrane</keyword>
<keyword evidence="4" id="KW-0572">Peptidoglycan-anchor</keyword>
<evidence type="ECO:0000313" key="9">
    <source>
        <dbReference type="Proteomes" id="UP000009888"/>
    </source>
</evidence>
<reference evidence="8 9" key="1">
    <citation type="submission" date="2012-09" db="EMBL/GenBank/DDBJ databases">
        <title>The Genome Sequence of Actinobaculum massiliae ACS-171-V-COL2.</title>
        <authorList>
            <consortium name="The Broad Institute Genome Sequencing Platform"/>
            <person name="Earl A."/>
            <person name="Ward D."/>
            <person name="Feldgarden M."/>
            <person name="Gevers D."/>
            <person name="Saerens B."/>
            <person name="Vaneechoutte M."/>
            <person name="Walker B."/>
            <person name="Young S.K."/>
            <person name="Zeng Q."/>
            <person name="Gargeya S."/>
            <person name="Fitzgerald M."/>
            <person name="Haas B."/>
            <person name="Abouelleil A."/>
            <person name="Alvarado L."/>
            <person name="Arachchi H.M."/>
            <person name="Berlin A."/>
            <person name="Chapman S.B."/>
            <person name="Goldberg J."/>
            <person name="Griggs A."/>
            <person name="Gujja S."/>
            <person name="Hansen M."/>
            <person name="Howarth C."/>
            <person name="Imamovic A."/>
            <person name="Larimer J."/>
            <person name="McCowen C."/>
            <person name="Montmayeur A."/>
            <person name="Murphy C."/>
            <person name="Neiman D."/>
            <person name="Pearson M."/>
            <person name="Priest M."/>
            <person name="Roberts A."/>
            <person name="Saif S."/>
            <person name="Shea T."/>
            <person name="Sisk P."/>
            <person name="Sykes S."/>
            <person name="Wortman J."/>
            <person name="Nusbaum C."/>
            <person name="Birren B."/>
        </authorList>
    </citation>
    <scope>NUCLEOTIDE SEQUENCE [LARGE SCALE GENOMIC DNA]</scope>
    <source>
        <strain evidence="9">ACS-171-V-Col2</strain>
    </source>
</reference>
<dbReference type="Pfam" id="PF00746">
    <property type="entry name" value="Gram_pos_anchor"/>
    <property type="match status" value="1"/>
</dbReference>
<organism evidence="8 9">
    <name type="scientific">Actinobaculum massiliense ACS-171-V-Col2</name>
    <dbReference type="NCBI Taxonomy" id="883066"/>
    <lineage>
        <taxon>Bacteria</taxon>
        <taxon>Bacillati</taxon>
        <taxon>Actinomycetota</taxon>
        <taxon>Actinomycetes</taxon>
        <taxon>Actinomycetales</taxon>
        <taxon>Actinomycetaceae</taxon>
        <taxon>Actinobaculum</taxon>
    </lineage>
</organism>
<keyword evidence="2" id="KW-0964">Secreted</keyword>
<evidence type="ECO:0000313" key="8">
    <source>
        <dbReference type="EMBL" id="EKU95067.1"/>
    </source>
</evidence>
<feature type="domain" description="Gram-positive cocci surface proteins LPxTG" evidence="7">
    <location>
        <begin position="45"/>
        <end position="80"/>
    </location>
</feature>